<accession>C4WSF7</accession>
<dbReference type="PANTHER" id="PTHR23104:SF17">
    <property type="entry name" value="EF-HAND DOMAIN-CONTAINING PROTEIN"/>
    <property type="match status" value="1"/>
</dbReference>
<sequence>MISKTLLVTFPILVVLCHKSSAQYAPAPPGVNPQLYQQQQQQVPIQHLPPQQNVPQQLPYQQQPPPPPQQQQHQQHQQQQQQQPPSHGHGSQGHHPHTQQVLHNPNLAEESEHIKKHLDLPTLDTSKMSEQELQFHYFKMHDADNNNKLDGCELIKSLIHWHVQGGHDPAAGGAPPQEKIFTDEELMQLIDPILTMDDTDFDGFIDYPEFVIAQNKAGSTQKQSA</sequence>
<organism evidence="7">
    <name type="scientific">Acyrthosiphon pisum</name>
    <name type="common">Pea aphid</name>
    <dbReference type="NCBI Taxonomy" id="7029"/>
    <lineage>
        <taxon>Eukaryota</taxon>
        <taxon>Metazoa</taxon>
        <taxon>Ecdysozoa</taxon>
        <taxon>Arthropoda</taxon>
        <taxon>Hexapoda</taxon>
        <taxon>Insecta</taxon>
        <taxon>Pterygota</taxon>
        <taxon>Neoptera</taxon>
        <taxon>Paraneoptera</taxon>
        <taxon>Hemiptera</taxon>
        <taxon>Sternorrhyncha</taxon>
        <taxon>Aphidomorpha</taxon>
        <taxon>Aphidoidea</taxon>
        <taxon>Aphididae</taxon>
        <taxon>Macrosiphini</taxon>
        <taxon>Acyrthosiphon</taxon>
    </lineage>
</organism>
<evidence type="ECO:0000256" key="1">
    <source>
        <dbReference type="ARBA" id="ARBA00022729"/>
    </source>
</evidence>
<dbReference type="OMA" id="NQDMSKM"/>
<feature type="chain" id="PRO_5010960685" evidence="5">
    <location>
        <begin position="23"/>
        <end position="225"/>
    </location>
</feature>
<evidence type="ECO:0000313" key="8">
    <source>
        <dbReference type="EnsemblMetazoa" id="NP_001155660.1"/>
    </source>
</evidence>
<reference evidence="8" key="3">
    <citation type="submission" date="2022-06" db="UniProtKB">
        <authorList>
            <consortium name="EnsemblMetazoa"/>
        </authorList>
    </citation>
    <scope>IDENTIFICATION</scope>
</reference>
<dbReference type="Gene3D" id="1.10.238.10">
    <property type="entry name" value="EF-hand"/>
    <property type="match status" value="1"/>
</dbReference>
<dbReference type="STRING" id="7029.C4WSF7"/>
<dbReference type="Pfam" id="PF13499">
    <property type="entry name" value="EF-hand_7"/>
    <property type="match status" value="1"/>
</dbReference>
<feature type="compositionally biased region" description="Low complexity" evidence="4">
    <location>
        <begin position="70"/>
        <end position="89"/>
    </location>
</feature>
<dbReference type="KEGG" id="api:100165399"/>
<dbReference type="OrthoDB" id="289247at2759"/>
<evidence type="ECO:0000313" key="9">
    <source>
        <dbReference type="Proteomes" id="UP000007819"/>
    </source>
</evidence>
<dbReference type="HOGENOM" id="CLU_085503_0_0_1"/>
<dbReference type="SUPFAM" id="SSF47473">
    <property type="entry name" value="EF-hand"/>
    <property type="match status" value="1"/>
</dbReference>
<evidence type="ECO:0000256" key="4">
    <source>
        <dbReference type="SAM" id="MobiDB-lite"/>
    </source>
</evidence>
<reference evidence="9" key="2">
    <citation type="submission" date="2010-06" db="EMBL/GenBank/DDBJ databases">
        <authorList>
            <person name="Jiang H."/>
            <person name="Abraham K."/>
            <person name="Ali S."/>
            <person name="Alsbrooks S.L."/>
            <person name="Anim B.N."/>
            <person name="Anosike U.S."/>
            <person name="Attaway T."/>
            <person name="Bandaranaike D.P."/>
            <person name="Battles P.K."/>
            <person name="Bell S.N."/>
            <person name="Bell A.V."/>
            <person name="Beltran B."/>
            <person name="Bickham C."/>
            <person name="Bustamante Y."/>
            <person name="Caleb T."/>
            <person name="Canada A."/>
            <person name="Cardenas V."/>
            <person name="Carter K."/>
            <person name="Chacko J."/>
            <person name="Chandrabose M.N."/>
            <person name="Chavez D."/>
            <person name="Chavez A."/>
            <person name="Chen L."/>
            <person name="Chu H.-S."/>
            <person name="Claassen K.J."/>
            <person name="Cockrell R."/>
            <person name="Collins M."/>
            <person name="Cooper J.A."/>
            <person name="Cree A."/>
            <person name="Curry S.M."/>
            <person name="Da Y."/>
            <person name="Dao M.D."/>
            <person name="Das B."/>
            <person name="Davila M.-L."/>
            <person name="Davy-Carroll L."/>
            <person name="Denson S."/>
            <person name="Dinh H."/>
            <person name="Ebong V.E."/>
            <person name="Edwards J.R."/>
            <person name="Egan A."/>
            <person name="El-Daye J."/>
            <person name="Escobedo L."/>
            <person name="Fernandez S."/>
            <person name="Fernando P.R."/>
            <person name="Flagg N."/>
            <person name="Forbes L.D."/>
            <person name="Fowler R.G."/>
            <person name="Fu Q."/>
            <person name="Gabisi R.A."/>
            <person name="Ganer J."/>
            <person name="Garbino Pronczuk A."/>
            <person name="Garcia R.M."/>
            <person name="Garner T."/>
            <person name="Garrett T.E."/>
            <person name="Gonzalez D.A."/>
            <person name="Hamid H."/>
            <person name="Hawkins E.S."/>
            <person name="Hirani K."/>
            <person name="Hogues M.E."/>
            <person name="Hollins B."/>
            <person name="Hsiao C.-H."/>
            <person name="Jabil R."/>
            <person name="James M.L."/>
            <person name="Jhangiani S.N."/>
            <person name="Johnson B."/>
            <person name="Johnson Q."/>
            <person name="Joshi V."/>
            <person name="Kalu J.B."/>
            <person name="Kam C."/>
            <person name="Kashfia A."/>
            <person name="Keebler J."/>
            <person name="Kisamo H."/>
            <person name="Kovar C.L."/>
            <person name="Lago L.A."/>
            <person name="Lai C.-Y."/>
            <person name="Laidlaw J."/>
            <person name="Lara F."/>
            <person name="Le T.-K."/>
            <person name="Lee S.L."/>
            <person name="Legall F.H."/>
            <person name="Lemon S.J."/>
            <person name="Lewis L.R."/>
            <person name="Li B."/>
            <person name="Liu Y."/>
            <person name="Liu Y.-S."/>
            <person name="Lopez J."/>
            <person name="Lozado R.J."/>
            <person name="Lu J."/>
            <person name="Madu R.C."/>
            <person name="Maheshwari M."/>
            <person name="Maheshwari R."/>
            <person name="Malloy K."/>
            <person name="Martinez E."/>
            <person name="Mathew T."/>
            <person name="Mercado I.C."/>
            <person name="Mercado C."/>
            <person name="Meyer B."/>
            <person name="Montgomery K."/>
            <person name="Morgan M.B."/>
            <person name="Munidasa M."/>
            <person name="Nazareth L.V."/>
            <person name="Nelson J."/>
            <person name="Ng B.M."/>
            <person name="Nguyen N.B."/>
            <person name="Nguyen P.Q."/>
            <person name="Nguyen T."/>
            <person name="Obregon M."/>
            <person name="Okwuonu G.O."/>
            <person name="Onwere C.G."/>
            <person name="Orozco G."/>
            <person name="Parra A."/>
            <person name="Patel S."/>
            <person name="Patil S."/>
            <person name="Perez A."/>
            <person name="Perez Y."/>
            <person name="Pham C."/>
            <person name="Primus E.L."/>
            <person name="Pu L.-L."/>
            <person name="Puazo M."/>
            <person name="Qin X."/>
            <person name="Quiroz J.B."/>
            <person name="Reese J."/>
            <person name="Richards S."/>
            <person name="Rives C.M."/>
            <person name="Robberts R."/>
            <person name="Ruiz S.J."/>
            <person name="Ruiz M.J."/>
            <person name="Santibanez J."/>
            <person name="Schneider B.W."/>
            <person name="Sisson I."/>
            <person name="Smith M."/>
            <person name="Sodergren E."/>
            <person name="Song X.-Z."/>
            <person name="Song B.B."/>
            <person name="Summersgill H."/>
            <person name="Thelus R."/>
            <person name="Thornton R.D."/>
            <person name="Trejos Z.Y."/>
            <person name="Usmani K."/>
            <person name="Vattathil S."/>
            <person name="Villasana D."/>
            <person name="Walker D.L."/>
            <person name="Wang S."/>
            <person name="Wang K."/>
            <person name="White C.S."/>
            <person name="Williams A.C."/>
            <person name="Williamson J."/>
            <person name="Wilson K."/>
            <person name="Woghiren I.O."/>
            <person name="Woodworth J.R."/>
            <person name="Worley K.C."/>
            <person name="Wright R.A."/>
            <person name="Wu W."/>
            <person name="Young L."/>
            <person name="Zhang L."/>
            <person name="Zhang J."/>
            <person name="Zhu Y."/>
            <person name="Muzny D.M."/>
            <person name="Weinstock G."/>
            <person name="Gibbs R.A."/>
        </authorList>
    </citation>
    <scope>NUCLEOTIDE SEQUENCE [LARGE SCALE GENOMIC DNA]</scope>
    <source>
        <strain evidence="9">LSR1</strain>
    </source>
</reference>
<dbReference type="InterPro" id="IPR011992">
    <property type="entry name" value="EF-hand-dom_pair"/>
</dbReference>
<gene>
    <name evidence="7" type="primary">ACYPI006352</name>
    <name evidence="8" type="synonym">100165399</name>
</gene>
<dbReference type="eggNOG" id="KOG4065">
    <property type="taxonomic scope" value="Eukaryota"/>
</dbReference>
<dbReference type="Proteomes" id="UP000007819">
    <property type="component" value="Chromosome A1"/>
</dbReference>
<dbReference type="PROSITE" id="PS00018">
    <property type="entry name" value="EF_HAND_1"/>
    <property type="match status" value="1"/>
</dbReference>
<keyword evidence="3" id="KW-0106">Calcium</keyword>
<dbReference type="GO" id="GO:0005509">
    <property type="term" value="F:calcium ion binding"/>
    <property type="evidence" value="ECO:0007669"/>
    <property type="project" value="InterPro"/>
</dbReference>
<evidence type="ECO:0000256" key="2">
    <source>
        <dbReference type="ARBA" id="ARBA00022737"/>
    </source>
</evidence>
<keyword evidence="9" id="KW-1185">Reference proteome</keyword>
<dbReference type="FunCoup" id="C4WSF7">
    <property type="interactions" value="25"/>
</dbReference>
<dbReference type="AlphaFoldDB" id="C4WSF7"/>
<keyword evidence="2" id="KW-0677">Repeat</keyword>
<proteinExistence type="evidence at transcript level"/>
<name>C4WSF7_ACYPI</name>
<reference evidence="7" key="1">
    <citation type="submission" date="2009-06" db="EMBL/GenBank/DDBJ databases">
        <title>A full-length cDNA resource of the pea aphid, Acyrthosiphon pisum.</title>
        <authorList>
            <person name="Shigenobu S."/>
            <person name="Nakabachi A."/>
            <person name="Richards S."/>
        </authorList>
    </citation>
    <scope>NUCLEOTIDE SEQUENCE</scope>
    <source>
        <strain evidence="7">LSR1</strain>
        <tissue evidence="7">Whole body</tissue>
    </source>
</reference>
<dbReference type="InterPro" id="IPR052110">
    <property type="entry name" value="MCFD2-like"/>
</dbReference>
<evidence type="ECO:0000259" key="6">
    <source>
        <dbReference type="Pfam" id="PF13499"/>
    </source>
</evidence>
<feature type="domain" description="EF-hand" evidence="6">
    <location>
        <begin position="131"/>
        <end position="212"/>
    </location>
</feature>
<dbReference type="SMR" id="C4WSF7"/>
<evidence type="ECO:0000256" key="5">
    <source>
        <dbReference type="SAM" id="SignalP"/>
    </source>
</evidence>
<evidence type="ECO:0000313" key="7">
    <source>
        <dbReference type="EMBL" id="BAH70827.1"/>
    </source>
</evidence>
<keyword evidence="1 5" id="KW-0732">Signal</keyword>
<dbReference type="PANTHER" id="PTHR23104">
    <property type="entry name" value="MULTIPLE COAGULATION FACTOR DEFICIENCY PROTEIN 2 NEURAL STEM CELL DERIVED NEURONAL SURVIVAL PROTEIN"/>
    <property type="match status" value="1"/>
</dbReference>
<dbReference type="EnsemblMetazoa" id="NM_001162188.1">
    <property type="protein sequence ID" value="NP_001155660.1"/>
    <property type="gene ID" value="LOC100165399"/>
</dbReference>
<dbReference type="InterPro" id="IPR018247">
    <property type="entry name" value="EF_Hand_1_Ca_BS"/>
</dbReference>
<dbReference type="InterPro" id="IPR002048">
    <property type="entry name" value="EF_hand_dom"/>
</dbReference>
<feature type="region of interest" description="Disordered" evidence="4">
    <location>
        <begin position="50"/>
        <end position="99"/>
    </location>
</feature>
<protein>
    <submittedName>
        <fullName evidence="7">ACYPI006352 protein</fullName>
    </submittedName>
</protein>
<feature type="compositionally biased region" description="Low complexity" evidence="4">
    <location>
        <begin position="50"/>
        <end position="61"/>
    </location>
</feature>
<feature type="signal peptide" evidence="5">
    <location>
        <begin position="1"/>
        <end position="22"/>
    </location>
</feature>
<dbReference type="EMBL" id="AK340171">
    <property type="protein sequence ID" value="BAH70827.1"/>
    <property type="molecule type" value="mRNA"/>
</dbReference>
<evidence type="ECO:0000256" key="3">
    <source>
        <dbReference type="ARBA" id="ARBA00022837"/>
    </source>
</evidence>